<reference evidence="1" key="1">
    <citation type="journal article" date="2019" name="bioRxiv">
        <title>The Genome of the Zebra Mussel, Dreissena polymorpha: A Resource for Invasive Species Research.</title>
        <authorList>
            <person name="McCartney M.A."/>
            <person name="Auch B."/>
            <person name="Kono T."/>
            <person name="Mallez S."/>
            <person name="Zhang Y."/>
            <person name="Obille A."/>
            <person name="Becker A."/>
            <person name="Abrahante J.E."/>
            <person name="Garbe J."/>
            <person name="Badalamenti J.P."/>
            <person name="Herman A."/>
            <person name="Mangelson H."/>
            <person name="Liachko I."/>
            <person name="Sullivan S."/>
            <person name="Sone E.D."/>
            <person name="Koren S."/>
            <person name="Silverstein K.A.T."/>
            <person name="Beckman K.B."/>
            <person name="Gohl D.M."/>
        </authorList>
    </citation>
    <scope>NUCLEOTIDE SEQUENCE</scope>
    <source>
        <strain evidence="1">Duluth1</strain>
        <tissue evidence="1">Whole animal</tissue>
    </source>
</reference>
<protein>
    <submittedName>
        <fullName evidence="1">Uncharacterized protein</fullName>
    </submittedName>
</protein>
<proteinExistence type="predicted"/>
<reference evidence="1" key="2">
    <citation type="submission" date="2020-11" db="EMBL/GenBank/DDBJ databases">
        <authorList>
            <person name="McCartney M.A."/>
            <person name="Auch B."/>
            <person name="Kono T."/>
            <person name="Mallez S."/>
            <person name="Becker A."/>
            <person name="Gohl D.M."/>
            <person name="Silverstein K.A.T."/>
            <person name="Koren S."/>
            <person name="Bechman K.B."/>
            <person name="Herman A."/>
            <person name="Abrahante J.E."/>
            <person name="Garbe J."/>
        </authorList>
    </citation>
    <scope>NUCLEOTIDE SEQUENCE</scope>
    <source>
        <strain evidence="1">Duluth1</strain>
        <tissue evidence="1">Whole animal</tissue>
    </source>
</reference>
<accession>A0A9D4HNJ7</accession>
<keyword evidence="2" id="KW-1185">Reference proteome</keyword>
<name>A0A9D4HNJ7_DREPO</name>
<evidence type="ECO:0000313" key="1">
    <source>
        <dbReference type="EMBL" id="KAH3725814.1"/>
    </source>
</evidence>
<dbReference type="EMBL" id="JAIWYP010000012">
    <property type="protein sequence ID" value="KAH3725814.1"/>
    <property type="molecule type" value="Genomic_DNA"/>
</dbReference>
<gene>
    <name evidence="1" type="ORF">DPMN_051663</name>
</gene>
<dbReference type="Proteomes" id="UP000828390">
    <property type="component" value="Unassembled WGS sequence"/>
</dbReference>
<comment type="caution">
    <text evidence="1">The sequence shown here is derived from an EMBL/GenBank/DDBJ whole genome shotgun (WGS) entry which is preliminary data.</text>
</comment>
<organism evidence="1 2">
    <name type="scientific">Dreissena polymorpha</name>
    <name type="common">Zebra mussel</name>
    <name type="synonym">Mytilus polymorpha</name>
    <dbReference type="NCBI Taxonomy" id="45954"/>
    <lineage>
        <taxon>Eukaryota</taxon>
        <taxon>Metazoa</taxon>
        <taxon>Spiralia</taxon>
        <taxon>Lophotrochozoa</taxon>
        <taxon>Mollusca</taxon>
        <taxon>Bivalvia</taxon>
        <taxon>Autobranchia</taxon>
        <taxon>Heteroconchia</taxon>
        <taxon>Euheterodonta</taxon>
        <taxon>Imparidentia</taxon>
        <taxon>Neoheterodontei</taxon>
        <taxon>Myida</taxon>
        <taxon>Dreissenoidea</taxon>
        <taxon>Dreissenidae</taxon>
        <taxon>Dreissena</taxon>
    </lineage>
</organism>
<evidence type="ECO:0000313" key="2">
    <source>
        <dbReference type="Proteomes" id="UP000828390"/>
    </source>
</evidence>
<sequence length="206" mass="23171">MASQPSALDFPVSSVRLVEAAVDVGPEQGVIIISDSEEMEVDAPFEANFDQEIVGETGNARPVDEVAEPVRAMILQGTILSGMDRCERRSRRFDRAAELNGGVGTRDRSRSSRMIWVLRGKKTHSCPVCGVRARSMNTMLRHGIFRLCFVREAWENPEMDHVRFRGIICLINSLGLQSFDEAMLFVSRQRLSILEQSCLNNNDKVW</sequence>
<dbReference type="AlphaFoldDB" id="A0A9D4HNJ7"/>